<dbReference type="EMBL" id="UEGS01000001">
    <property type="protein sequence ID" value="SRX82665.1"/>
    <property type="molecule type" value="Genomic_DNA"/>
</dbReference>
<dbReference type="PANTHER" id="PTHR11895:SF176">
    <property type="entry name" value="AMIDASE AMID-RELATED"/>
    <property type="match status" value="1"/>
</dbReference>
<reference evidence="2 3" key="1">
    <citation type="submission" date="2018-05" db="EMBL/GenBank/DDBJ databases">
        <authorList>
            <consortium name="IHU Genomes"/>
        </authorList>
    </citation>
    <scope>NUCLEOTIDE SEQUENCE [LARGE SCALE GENOMIC DNA]</scope>
    <source>
        <strain evidence="2 3">P7335</strain>
    </source>
</reference>
<proteinExistence type="predicted"/>
<evidence type="ECO:0000259" key="1">
    <source>
        <dbReference type="Pfam" id="PF01425"/>
    </source>
</evidence>
<dbReference type="GO" id="GO:0003824">
    <property type="term" value="F:catalytic activity"/>
    <property type="evidence" value="ECO:0007669"/>
    <property type="project" value="InterPro"/>
</dbReference>
<dbReference type="AlphaFoldDB" id="A0A375YNE0"/>
<dbReference type="PANTHER" id="PTHR11895">
    <property type="entry name" value="TRANSAMIDASE"/>
    <property type="match status" value="1"/>
</dbReference>
<evidence type="ECO:0000313" key="3">
    <source>
        <dbReference type="Proteomes" id="UP000252008"/>
    </source>
</evidence>
<dbReference type="InterPro" id="IPR023631">
    <property type="entry name" value="Amidase_dom"/>
</dbReference>
<sequence>MSVVDLPLVEVSDRIRRGELTSLAVTEELLDRIELLDDAIGAFSFVAAEEALARAASLDAEVAKGMSRGALHGVPIAVKDIFDVDGWPSEIGMPSRRGAVSRGSSTAVTRLTEHGAVIVGKVHTTEGVYAEHTEPFRAPRNPWNPDRWVGASSSGSAAAVAARLAYAALASDTGGSIRMPSAVTGSTGIKPTWGRVSRAGVFELAASLDHVGVMARSAVDAAVVLKAIAGADDADPTAALEPVPHFDAPVGDLRGIVLGVDGGWIDEDVEPEVAQAVHLMVDALTSLGAQVRPVSLPDPHQANEDWFGICGVQAARGHHDNFAARGGEYGRALSDLITLGAGLTAVEYDRLLLRRAAFSGRMRAAVDTVDAVVMPALPFVTPPAADMVTMSSDTVARIHRFTVPFTMSGLPSVTLPVGFDRAGMPIGGQVVSGPFREDVTVRIAAAFQAVTSWHLATPDWDQQSAGVSQRP</sequence>
<dbReference type="STRING" id="39692.BST38_16840"/>
<dbReference type="InterPro" id="IPR036928">
    <property type="entry name" value="AS_sf"/>
</dbReference>
<dbReference type="SUPFAM" id="SSF75304">
    <property type="entry name" value="Amidase signature (AS) enzymes"/>
    <property type="match status" value="1"/>
</dbReference>
<dbReference type="Proteomes" id="UP000252008">
    <property type="component" value="Unassembled WGS sequence"/>
</dbReference>
<dbReference type="Pfam" id="PF01425">
    <property type="entry name" value="Amidase"/>
    <property type="match status" value="1"/>
</dbReference>
<protein>
    <submittedName>
        <fullName evidence="2">Putative amidase [Variovorax paradoxus B4]</fullName>
    </submittedName>
</protein>
<keyword evidence="3" id="KW-1185">Reference proteome</keyword>
<dbReference type="PROSITE" id="PS00571">
    <property type="entry name" value="AMIDASES"/>
    <property type="match status" value="1"/>
</dbReference>
<name>A0A375YNE0_MYCPF</name>
<evidence type="ECO:0000313" key="2">
    <source>
        <dbReference type="EMBL" id="SRX82665.1"/>
    </source>
</evidence>
<dbReference type="InterPro" id="IPR000120">
    <property type="entry name" value="Amidase"/>
</dbReference>
<gene>
    <name evidence="2" type="ORF">MPP7335_04430</name>
</gene>
<dbReference type="Gene3D" id="3.90.1300.10">
    <property type="entry name" value="Amidase signature (AS) domain"/>
    <property type="match status" value="1"/>
</dbReference>
<organism evidence="2 3">
    <name type="scientific">Mycolicibacterium parafortuitum</name>
    <name type="common">Mycobacterium parafortuitum</name>
    <dbReference type="NCBI Taxonomy" id="39692"/>
    <lineage>
        <taxon>Bacteria</taxon>
        <taxon>Bacillati</taxon>
        <taxon>Actinomycetota</taxon>
        <taxon>Actinomycetes</taxon>
        <taxon>Mycobacteriales</taxon>
        <taxon>Mycobacteriaceae</taxon>
        <taxon>Mycolicibacterium</taxon>
    </lineage>
</organism>
<feature type="domain" description="Amidase" evidence="1">
    <location>
        <begin position="25"/>
        <end position="438"/>
    </location>
</feature>
<accession>A0A375YNE0</accession>
<dbReference type="InterPro" id="IPR020556">
    <property type="entry name" value="Amidase_CS"/>
</dbReference>